<evidence type="ECO:0000256" key="1">
    <source>
        <dbReference type="SAM" id="SignalP"/>
    </source>
</evidence>
<proteinExistence type="predicted"/>
<evidence type="ECO:0000313" key="3">
    <source>
        <dbReference type="EMBL" id="GMF20849.1"/>
    </source>
</evidence>
<dbReference type="Gene3D" id="1.50.10.10">
    <property type="match status" value="1"/>
</dbReference>
<dbReference type="InterPro" id="IPR035396">
    <property type="entry name" value="Bac_rhamnosid6H"/>
</dbReference>
<dbReference type="InterPro" id="IPR012341">
    <property type="entry name" value="6hp_glycosidase-like_sf"/>
</dbReference>
<dbReference type="Gene3D" id="2.60.420.10">
    <property type="entry name" value="Maltose phosphorylase, domain 3"/>
    <property type="match status" value="1"/>
</dbReference>
<feature type="chain" id="PRO_5040719236" evidence="1">
    <location>
        <begin position="24"/>
        <end position="663"/>
    </location>
</feature>
<evidence type="ECO:0000259" key="2">
    <source>
        <dbReference type="Pfam" id="PF17389"/>
    </source>
</evidence>
<dbReference type="OrthoDB" id="121938at2759"/>
<feature type="signal peptide" evidence="1">
    <location>
        <begin position="1"/>
        <end position="23"/>
    </location>
</feature>
<dbReference type="InterPro" id="IPR008928">
    <property type="entry name" value="6-hairpin_glycosidase_sf"/>
</dbReference>
<sequence>MKFQSTIALIAALVAITTGGAIGASGPWDSYIQSPASRDVVPENIYGSSGDVTLSKTNSLGATLSGNGSTVTFDFGRQVSGVITVQFGPATTSGSKLGVAFTENKKYIGITSDRATGPVLDGTIFAPAEPECWFCVEVAGISTHFTAAPSTDDDKLRDYSGYFYSDDDLLNRIWYAGAYTVQLCGISSSEARASPPSITSGWANNATIENVSANAEVFVDGAKRDRTPWPGDYGVATLSKVVSLNGDNLLSLRNALVSIIAIQSSAGEFPYAGTPLGVGYVAAGTNSDTYHLWTIIALADYTMLTNDKTLITEVWSQVQRGFEFTLAKVDASDSLFNVTDLNDWGRVGQGGKNTAANSLLYHALIQYEKLSSELGFGELAFNGKSFGTIAEDLKRAVNSKPQRGSSVITRLHSRAATISQSLTTRWNEFGAVSPEALGSISPFMTGLKIDAHLRANPGNATRAMEIMRRQWNYMLNNFSNSTTIKAFYYTGELKYPFYEAVEKNLGSYISHAHAWSTGPTASLSLHIGGLNPLTAAGKTWEFIPHAAGADVGKLQTGYTLATGDFSVEWATKNSGSFFEATIATPEGTTGSISVPTFGKSLGAIEISINGNTVWANGAASWSGFGAASGSSGFVTVSEVPNGGSFTIVARDSGETGGTAATSC</sequence>
<organism evidence="3 4">
    <name type="scientific">Phytophthora lilii</name>
    <dbReference type="NCBI Taxonomy" id="2077276"/>
    <lineage>
        <taxon>Eukaryota</taxon>
        <taxon>Sar</taxon>
        <taxon>Stramenopiles</taxon>
        <taxon>Oomycota</taxon>
        <taxon>Peronosporomycetes</taxon>
        <taxon>Peronosporales</taxon>
        <taxon>Peronosporaceae</taxon>
        <taxon>Phytophthora</taxon>
    </lineage>
</organism>
<reference evidence="3" key="1">
    <citation type="submission" date="2023-04" db="EMBL/GenBank/DDBJ databases">
        <title>Phytophthora lilii NBRC 32176.</title>
        <authorList>
            <person name="Ichikawa N."/>
            <person name="Sato H."/>
            <person name="Tonouchi N."/>
        </authorList>
    </citation>
    <scope>NUCLEOTIDE SEQUENCE</scope>
    <source>
        <strain evidence="3">NBRC 32176</strain>
    </source>
</reference>
<protein>
    <submittedName>
        <fullName evidence="3">Unnamed protein product</fullName>
    </submittedName>
</protein>
<evidence type="ECO:0000313" key="4">
    <source>
        <dbReference type="Proteomes" id="UP001165083"/>
    </source>
</evidence>
<comment type="caution">
    <text evidence="3">The sequence shown here is derived from an EMBL/GenBank/DDBJ whole genome shotgun (WGS) entry which is preliminary data.</text>
</comment>
<dbReference type="EMBL" id="BSXW01000387">
    <property type="protein sequence ID" value="GMF20849.1"/>
    <property type="molecule type" value="Genomic_DNA"/>
</dbReference>
<dbReference type="PANTHER" id="PTHR34987">
    <property type="entry name" value="C, PUTATIVE (AFU_ORTHOLOGUE AFUA_3G02880)-RELATED"/>
    <property type="match status" value="1"/>
</dbReference>
<dbReference type="Proteomes" id="UP001165083">
    <property type="component" value="Unassembled WGS sequence"/>
</dbReference>
<dbReference type="SUPFAM" id="SSF48208">
    <property type="entry name" value="Six-hairpin glycosidases"/>
    <property type="match status" value="1"/>
</dbReference>
<accession>A0A9W6TVS5</accession>
<dbReference type="AlphaFoldDB" id="A0A9W6TVS5"/>
<gene>
    <name evidence="3" type="ORF">Plil01_000816300</name>
</gene>
<dbReference type="PANTHER" id="PTHR34987:SF6">
    <property type="entry name" value="ALPHA-L-RHAMNOSIDASE SIX-HAIRPIN GLYCOSIDASE DOMAIN-CONTAINING PROTEIN"/>
    <property type="match status" value="1"/>
</dbReference>
<feature type="domain" description="Alpha-L-rhamnosidase six-hairpin glycosidase" evidence="2">
    <location>
        <begin position="214"/>
        <end position="400"/>
    </location>
</feature>
<dbReference type="GO" id="GO:0005975">
    <property type="term" value="P:carbohydrate metabolic process"/>
    <property type="evidence" value="ECO:0007669"/>
    <property type="project" value="InterPro"/>
</dbReference>
<name>A0A9W6TVS5_9STRA</name>
<keyword evidence="1" id="KW-0732">Signal</keyword>
<dbReference type="Pfam" id="PF17389">
    <property type="entry name" value="Bac_rhamnosid6H"/>
    <property type="match status" value="1"/>
</dbReference>
<keyword evidence="4" id="KW-1185">Reference proteome</keyword>